<proteinExistence type="predicted"/>
<reference evidence="3" key="1">
    <citation type="journal article" date="2019" name="Int. J. Syst. Evol. Microbiol.">
        <title>The Global Catalogue of Microorganisms (GCM) 10K type strain sequencing project: providing services to taxonomists for standard genome sequencing and annotation.</title>
        <authorList>
            <consortium name="The Broad Institute Genomics Platform"/>
            <consortium name="The Broad Institute Genome Sequencing Center for Infectious Disease"/>
            <person name="Wu L."/>
            <person name="Ma J."/>
        </authorList>
    </citation>
    <scope>NUCLEOTIDE SEQUENCE [LARGE SCALE GENOMIC DNA]</scope>
    <source>
        <strain evidence="3">CECT 7956</strain>
    </source>
</reference>
<organism evidence="2 3">
    <name type="scientific">Lacihabitans lacunae</name>
    <dbReference type="NCBI Taxonomy" id="1028214"/>
    <lineage>
        <taxon>Bacteria</taxon>
        <taxon>Pseudomonadati</taxon>
        <taxon>Bacteroidota</taxon>
        <taxon>Cytophagia</taxon>
        <taxon>Cytophagales</taxon>
        <taxon>Leadbetterellaceae</taxon>
        <taxon>Lacihabitans</taxon>
    </lineage>
</organism>
<feature type="chain" id="PRO_5046673587" description="GLPGLI family protein" evidence="1">
    <location>
        <begin position="22"/>
        <end position="151"/>
    </location>
</feature>
<dbReference type="RefSeq" id="WP_379836573.1">
    <property type="nucleotide sequence ID" value="NZ_JBHRYQ010000001.1"/>
</dbReference>
<keyword evidence="3" id="KW-1185">Reference proteome</keyword>
<dbReference type="EMBL" id="JBHRYQ010000001">
    <property type="protein sequence ID" value="MFC3810434.1"/>
    <property type="molecule type" value="Genomic_DNA"/>
</dbReference>
<evidence type="ECO:0008006" key="4">
    <source>
        <dbReference type="Google" id="ProtNLM"/>
    </source>
</evidence>
<evidence type="ECO:0000313" key="3">
    <source>
        <dbReference type="Proteomes" id="UP001595616"/>
    </source>
</evidence>
<comment type="caution">
    <text evidence="2">The sequence shown here is derived from an EMBL/GenBank/DDBJ whole genome shotgun (WGS) entry which is preliminary data.</text>
</comment>
<dbReference type="Proteomes" id="UP001595616">
    <property type="component" value="Unassembled WGS sequence"/>
</dbReference>
<feature type="signal peptide" evidence="1">
    <location>
        <begin position="1"/>
        <end position="21"/>
    </location>
</feature>
<evidence type="ECO:0000313" key="2">
    <source>
        <dbReference type="EMBL" id="MFC3810434.1"/>
    </source>
</evidence>
<protein>
    <recommendedName>
        <fullName evidence="4">GLPGLI family protein</fullName>
    </recommendedName>
</protein>
<keyword evidence="1" id="KW-0732">Signal</keyword>
<gene>
    <name evidence="2" type="ORF">ACFOOI_07215</name>
</gene>
<name>A0ABV7YTC8_9BACT</name>
<accession>A0ABV7YTC8</accession>
<evidence type="ECO:0000256" key="1">
    <source>
        <dbReference type="SAM" id="SignalP"/>
    </source>
</evidence>
<sequence length="151" mass="16948">MRKQLRTLVTFLVLGTLTANAQSAFANGESGVTVSNNNSTEFTNFVNTKTKKIARKNTKDIEVYNEVVKMYFNAPIAFYNLDENTKALFTNASMNLTEKLSNSRKKEAQKWAKNVSLNNNIFEFIWSNKNAISSEVIPTSVPKLDLAVTNL</sequence>